<protein>
    <submittedName>
        <fullName evidence="1">Uncharacterized protein</fullName>
    </submittedName>
</protein>
<proteinExistence type="predicted"/>
<sequence>MNIPKLSRHTQFNNTGGEQYLFDHLVYCVKTESPEKVIERFNRLFIQAQGYEDQKVWECLAHIIGNPHSSEQFPLILNRCCHILVNSWQLSPQTQGYIVDLVNSFEYVPKSLHRGYLRSFSEQLRECVREFIHSEYYKQLKRLANVIGEGKIRKGEKKEEVVGNLISRYPYLYDHCLLGVGSSQEQQETVYKVKHELERKFETNLSRFVTYQLRVAQKKETGEAFDSRIITPVENPTLLSKRDLGRSLKQYVGVAENGYSYKELSRSFITHTEGVRNYQIFKDNLYEYITQSIEGKYGKNSFNKRLYDQFQGLYPQYNNKKPDEFLKMRTYSQLFNYLIVESPQNPNHLIFMDMISNMGTTKTVGLFLKLALTCSKIKPYLEKRFSILFNHYESFTKDGAMWLVRSLEKVNVAFSVNFSNVDMSFLKRLYLPGR</sequence>
<dbReference type="KEGG" id="csn:Cyast_2297"/>
<dbReference type="PATRIC" id="fig|292563.3.peg.2402"/>
<dbReference type="BioCyc" id="CSTA292563:G1353-2301-MONOMER"/>
<dbReference type="AlphaFoldDB" id="K9YPC3"/>
<dbReference type="Proteomes" id="UP000010483">
    <property type="component" value="Chromosome"/>
</dbReference>
<accession>K9YPC3</accession>
<evidence type="ECO:0000313" key="2">
    <source>
        <dbReference type="Proteomes" id="UP000010483"/>
    </source>
</evidence>
<dbReference type="STRING" id="292563.Cyast_2297"/>
<name>K9YPC3_CYASC</name>
<dbReference type="EMBL" id="CP003940">
    <property type="protein sequence ID" value="AFZ48245.1"/>
    <property type="molecule type" value="Genomic_DNA"/>
</dbReference>
<dbReference type="eggNOG" id="COG1672">
    <property type="taxonomic scope" value="Bacteria"/>
</dbReference>
<keyword evidence="2" id="KW-1185">Reference proteome</keyword>
<reference evidence="2" key="1">
    <citation type="journal article" date="2013" name="Proc. Natl. Acad. Sci. U.S.A.">
        <title>Improving the coverage of the cyanobacterial phylum using diversity-driven genome sequencing.</title>
        <authorList>
            <person name="Shih P.M."/>
            <person name="Wu D."/>
            <person name="Latifi A."/>
            <person name="Axen S.D."/>
            <person name="Fewer D.P."/>
            <person name="Talla E."/>
            <person name="Calteau A."/>
            <person name="Cai F."/>
            <person name="Tandeau de Marsac N."/>
            <person name="Rippka R."/>
            <person name="Herdman M."/>
            <person name="Sivonen K."/>
            <person name="Coursin T."/>
            <person name="Laurent T."/>
            <person name="Goodwin L."/>
            <person name="Nolan M."/>
            <person name="Davenport K.W."/>
            <person name="Han C.S."/>
            <person name="Rubin E.M."/>
            <person name="Eisen J.A."/>
            <person name="Woyke T."/>
            <person name="Gugger M."/>
            <person name="Kerfeld C.A."/>
        </authorList>
    </citation>
    <scope>NUCLEOTIDE SEQUENCE [LARGE SCALE GENOMIC DNA]</scope>
    <source>
        <strain evidence="2">ATCC 29140 / PCC 7202</strain>
    </source>
</reference>
<gene>
    <name evidence="1" type="ordered locus">Cyast_2297</name>
</gene>
<organism evidence="1 2">
    <name type="scientific">Cyanobacterium stanieri (strain ATCC 29140 / PCC 7202)</name>
    <dbReference type="NCBI Taxonomy" id="292563"/>
    <lineage>
        <taxon>Bacteria</taxon>
        <taxon>Bacillati</taxon>
        <taxon>Cyanobacteriota</taxon>
        <taxon>Cyanophyceae</taxon>
        <taxon>Oscillatoriophycideae</taxon>
        <taxon>Chroococcales</taxon>
        <taxon>Geminocystaceae</taxon>
        <taxon>Cyanobacterium</taxon>
    </lineage>
</organism>
<dbReference type="HOGENOM" id="CLU_629843_0_0_3"/>
<evidence type="ECO:0000313" key="1">
    <source>
        <dbReference type="EMBL" id="AFZ48245.1"/>
    </source>
</evidence>